<evidence type="ECO:0000313" key="4">
    <source>
        <dbReference type="Proteomes" id="UP000432015"/>
    </source>
</evidence>
<proteinExistence type="predicted"/>
<comment type="caution">
    <text evidence="3">The sequence shown here is derived from an EMBL/GenBank/DDBJ whole genome shotgun (WGS) entry which is preliminary data.</text>
</comment>
<dbReference type="InterPro" id="IPR051267">
    <property type="entry name" value="STEAP_metalloreductase"/>
</dbReference>
<evidence type="ECO:0000259" key="2">
    <source>
        <dbReference type="Pfam" id="PF03807"/>
    </source>
</evidence>
<dbReference type="InterPro" id="IPR028939">
    <property type="entry name" value="P5C_Rdtase_cat_N"/>
</dbReference>
<dbReference type="AlphaFoldDB" id="A0A7K1L9W3"/>
<evidence type="ECO:0000256" key="1">
    <source>
        <dbReference type="ARBA" id="ARBA00023002"/>
    </source>
</evidence>
<dbReference type="SUPFAM" id="SSF51735">
    <property type="entry name" value="NAD(P)-binding Rossmann-fold domains"/>
    <property type="match status" value="1"/>
</dbReference>
<dbReference type="InterPro" id="IPR036291">
    <property type="entry name" value="NAD(P)-bd_dom_sf"/>
</dbReference>
<dbReference type="Proteomes" id="UP000432015">
    <property type="component" value="Unassembled WGS sequence"/>
</dbReference>
<dbReference type="PANTHER" id="PTHR14239:SF10">
    <property type="entry name" value="REDUCTASE"/>
    <property type="match status" value="1"/>
</dbReference>
<dbReference type="PANTHER" id="PTHR14239">
    <property type="entry name" value="DUDULIN-RELATED"/>
    <property type="match status" value="1"/>
</dbReference>
<dbReference type="RefSeq" id="WP_156220376.1">
    <property type="nucleotide sequence ID" value="NZ_WOFH01000013.1"/>
</dbReference>
<evidence type="ECO:0000313" key="3">
    <source>
        <dbReference type="EMBL" id="MUN41210.1"/>
    </source>
</evidence>
<dbReference type="EMBL" id="WOFH01000013">
    <property type="protein sequence ID" value="MUN41210.1"/>
    <property type="molecule type" value="Genomic_DNA"/>
</dbReference>
<name>A0A7K1L9W3_9ACTN</name>
<organism evidence="3 4">
    <name type="scientific">Actinomadura litoris</name>
    <dbReference type="NCBI Taxonomy" id="2678616"/>
    <lineage>
        <taxon>Bacteria</taxon>
        <taxon>Bacillati</taxon>
        <taxon>Actinomycetota</taxon>
        <taxon>Actinomycetes</taxon>
        <taxon>Streptosporangiales</taxon>
        <taxon>Thermomonosporaceae</taxon>
        <taxon>Actinomadura</taxon>
    </lineage>
</organism>
<dbReference type="Pfam" id="PF03807">
    <property type="entry name" value="F420_oxidored"/>
    <property type="match status" value="1"/>
</dbReference>
<keyword evidence="4" id="KW-1185">Reference proteome</keyword>
<protein>
    <submittedName>
        <fullName evidence="3">NADP oxidoreductase</fullName>
    </submittedName>
</protein>
<sequence>MKISIIGKGNVGSALARRLTAVGHTVTTAGSSTDTGQVAAQVTEAEVAVLAVPFPAVARLDGKVKAALDGKIVIDATNPLAADFMSLTVGHTTSAGEQVAAALPGARVVKAFNTVFAGTLETPELGGGTLFLPVAADDEAAKKTVLDLGAQLGFDAVDAGPLANARYLEPAVEVLIQLAYGVGLGGDIGFTLARA</sequence>
<dbReference type="GO" id="GO:0016491">
    <property type="term" value="F:oxidoreductase activity"/>
    <property type="evidence" value="ECO:0007669"/>
    <property type="project" value="UniProtKB-KW"/>
</dbReference>
<gene>
    <name evidence="3" type="ORF">GNZ18_32100</name>
</gene>
<reference evidence="3 4" key="1">
    <citation type="submission" date="2019-11" db="EMBL/GenBank/DDBJ databases">
        <authorList>
            <person name="Cao P."/>
        </authorList>
    </citation>
    <scope>NUCLEOTIDE SEQUENCE [LARGE SCALE GENOMIC DNA]</scope>
    <source>
        <strain evidence="3 4">NEAU-AAG5</strain>
    </source>
</reference>
<keyword evidence="1" id="KW-0560">Oxidoreductase</keyword>
<dbReference type="Gene3D" id="3.40.50.720">
    <property type="entry name" value="NAD(P)-binding Rossmann-like Domain"/>
    <property type="match status" value="1"/>
</dbReference>
<accession>A0A7K1L9W3</accession>
<feature type="domain" description="Pyrroline-5-carboxylate reductase catalytic N-terminal" evidence="2">
    <location>
        <begin position="2"/>
        <end position="79"/>
    </location>
</feature>